<accession>S8BP06</accession>
<dbReference type="InterPro" id="IPR002575">
    <property type="entry name" value="Aminoglycoside_PTrfase"/>
</dbReference>
<organism evidence="2 3">
    <name type="scientific">Dactylellina haptotyla (strain CBS 200.50)</name>
    <name type="common">Nematode-trapping fungus</name>
    <name type="synonym">Monacrosporium haptotylum</name>
    <dbReference type="NCBI Taxonomy" id="1284197"/>
    <lineage>
        <taxon>Eukaryota</taxon>
        <taxon>Fungi</taxon>
        <taxon>Dikarya</taxon>
        <taxon>Ascomycota</taxon>
        <taxon>Pezizomycotina</taxon>
        <taxon>Orbiliomycetes</taxon>
        <taxon>Orbiliales</taxon>
        <taxon>Orbiliaceae</taxon>
        <taxon>Dactylellina</taxon>
    </lineage>
</organism>
<dbReference type="PANTHER" id="PTHR21310">
    <property type="entry name" value="AMINOGLYCOSIDE PHOSPHOTRANSFERASE-RELATED-RELATED"/>
    <property type="match status" value="1"/>
</dbReference>
<dbReference type="EMBL" id="AQGS01000254">
    <property type="protein sequence ID" value="EPS41243.1"/>
    <property type="molecule type" value="Genomic_DNA"/>
</dbReference>
<dbReference type="eggNOG" id="ENOG502S3Z0">
    <property type="taxonomic scope" value="Eukaryota"/>
</dbReference>
<sequence length="198" mass="22749">MSKIEGKTLKSVWHSLTPEGRDKIVSQLRDYIRQWRTLTADKFGAVGGRPCQEVFFKHWSPPVESILSYGPYNSREEYNAGLVEAIKNSRGVDTLDPFPDNLAQRICALQGEEKILSHGDLHRGNILVNDDAVITGVVDWGSSSFSFMDREYFDTRTRAESKFESWKTAVEQLFPNDEKANYQLFRELERELVIYCGF</sequence>
<dbReference type="Gene3D" id="3.90.1200.10">
    <property type="match status" value="1"/>
</dbReference>
<dbReference type="PANTHER" id="PTHR21310:SF58">
    <property type="entry name" value="AMINOGLYCOSIDE PHOSPHOTRANSFERASE DOMAIN-CONTAINING PROTEIN"/>
    <property type="match status" value="1"/>
</dbReference>
<dbReference type="SUPFAM" id="SSF56112">
    <property type="entry name" value="Protein kinase-like (PK-like)"/>
    <property type="match status" value="1"/>
</dbReference>
<dbReference type="OrthoDB" id="2906425at2759"/>
<feature type="domain" description="Aminoglycoside phosphotransferase" evidence="1">
    <location>
        <begin position="95"/>
        <end position="145"/>
    </location>
</feature>
<dbReference type="AlphaFoldDB" id="S8BP06"/>
<dbReference type="HOGENOM" id="CLU_021768_5_2_1"/>
<gene>
    <name evidence="2" type="ORF">H072_4835</name>
</gene>
<reference evidence="3" key="2">
    <citation type="submission" date="2013-04" db="EMBL/GenBank/DDBJ databases">
        <title>Genomic mechanisms accounting for the adaptation to parasitism in nematode-trapping fungi.</title>
        <authorList>
            <person name="Ahren D.G."/>
        </authorList>
    </citation>
    <scope>NUCLEOTIDE SEQUENCE [LARGE SCALE GENOMIC DNA]</scope>
    <source>
        <strain evidence="3">CBS 200.50</strain>
    </source>
</reference>
<protein>
    <recommendedName>
        <fullName evidence="1">Aminoglycoside phosphotransferase domain-containing protein</fullName>
    </recommendedName>
</protein>
<evidence type="ECO:0000313" key="3">
    <source>
        <dbReference type="Proteomes" id="UP000015100"/>
    </source>
</evidence>
<name>S8BP06_DACHA</name>
<evidence type="ECO:0000313" key="2">
    <source>
        <dbReference type="EMBL" id="EPS41243.1"/>
    </source>
</evidence>
<dbReference type="Proteomes" id="UP000015100">
    <property type="component" value="Unassembled WGS sequence"/>
</dbReference>
<proteinExistence type="predicted"/>
<evidence type="ECO:0000259" key="1">
    <source>
        <dbReference type="Pfam" id="PF01636"/>
    </source>
</evidence>
<dbReference type="Pfam" id="PF01636">
    <property type="entry name" value="APH"/>
    <property type="match status" value="1"/>
</dbReference>
<dbReference type="OMA" id="FDANDAQ"/>
<reference evidence="2 3" key="1">
    <citation type="journal article" date="2013" name="PLoS Genet.">
        <title>Genomic mechanisms accounting for the adaptation to parasitism in nematode-trapping fungi.</title>
        <authorList>
            <person name="Meerupati T."/>
            <person name="Andersson K.M."/>
            <person name="Friman E."/>
            <person name="Kumar D."/>
            <person name="Tunlid A."/>
            <person name="Ahren D."/>
        </authorList>
    </citation>
    <scope>NUCLEOTIDE SEQUENCE [LARGE SCALE GENOMIC DNA]</scope>
    <source>
        <strain evidence="2 3">CBS 200.50</strain>
    </source>
</reference>
<dbReference type="InterPro" id="IPR011009">
    <property type="entry name" value="Kinase-like_dom_sf"/>
</dbReference>
<keyword evidence="3" id="KW-1185">Reference proteome</keyword>
<comment type="caution">
    <text evidence="2">The sequence shown here is derived from an EMBL/GenBank/DDBJ whole genome shotgun (WGS) entry which is preliminary data.</text>
</comment>
<dbReference type="InterPro" id="IPR051678">
    <property type="entry name" value="AGP_Transferase"/>
</dbReference>
<dbReference type="STRING" id="1284197.S8BP06"/>